<comment type="subcellular location">
    <subcellularLocation>
        <location evidence="1">Cell membrane</location>
        <topology evidence="1">Multi-pass membrane protein</topology>
    </subcellularLocation>
</comment>
<keyword evidence="3" id="KW-0813">Transport</keyword>
<dbReference type="OrthoDB" id="266913at2"/>
<dbReference type="Proteomes" id="UP000027822">
    <property type="component" value="Unassembled WGS sequence"/>
</dbReference>
<dbReference type="EMBL" id="JOTN01000018">
    <property type="protein sequence ID" value="KEK18052.1"/>
    <property type="molecule type" value="Genomic_DNA"/>
</dbReference>
<evidence type="ECO:0000256" key="4">
    <source>
        <dbReference type="ARBA" id="ARBA00022475"/>
    </source>
</evidence>
<evidence type="ECO:0000256" key="7">
    <source>
        <dbReference type="ARBA" id="ARBA00023136"/>
    </source>
</evidence>
<dbReference type="InterPro" id="IPR013525">
    <property type="entry name" value="ABC2_TM"/>
</dbReference>
<dbReference type="InterPro" id="IPR047817">
    <property type="entry name" value="ABC2_TM_bact-type"/>
</dbReference>
<evidence type="ECO:0000313" key="10">
    <source>
        <dbReference type="EMBL" id="KEK18052.1"/>
    </source>
</evidence>
<evidence type="ECO:0000256" key="5">
    <source>
        <dbReference type="ARBA" id="ARBA00022692"/>
    </source>
</evidence>
<gene>
    <name evidence="10" type="ORF">BAMA_07670</name>
</gene>
<dbReference type="AlphaFoldDB" id="A0A073JUZ5"/>
<evidence type="ECO:0000256" key="2">
    <source>
        <dbReference type="ARBA" id="ARBA00007783"/>
    </source>
</evidence>
<keyword evidence="4" id="KW-1003">Cell membrane</keyword>
<evidence type="ECO:0000256" key="8">
    <source>
        <dbReference type="SAM" id="Phobius"/>
    </source>
</evidence>
<keyword evidence="11" id="KW-1185">Reference proteome</keyword>
<organism evidence="10 11">
    <name type="scientific">Bacillus manliponensis</name>
    <dbReference type="NCBI Taxonomy" id="574376"/>
    <lineage>
        <taxon>Bacteria</taxon>
        <taxon>Bacillati</taxon>
        <taxon>Bacillota</taxon>
        <taxon>Bacilli</taxon>
        <taxon>Bacillales</taxon>
        <taxon>Bacillaceae</taxon>
        <taxon>Bacillus</taxon>
        <taxon>Bacillus cereus group</taxon>
    </lineage>
</organism>
<feature type="transmembrane region" description="Helical" evidence="8">
    <location>
        <begin position="232"/>
        <end position="254"/>
    </location>
</feature>
<accession>A0A073JUZ5</accession>
<dbReference type="GO" id="GO:0140359">
    <property type="term" value="F:ABC-type transporter activity"/>
    <property type="evidence" value="ECO:0007669"/>
    <property type="project" value="InterPro"/>
</dbReference>
<dbReference type="STRING" id="574376.BAMA_07670"/>
<dbReference type="GO" id="GO:0005524">
    <property type="term" value="F:ATP binding"/>
    <property type="evidence" value="ECO:0007669"/>
    <property type="project" value="UniProtKB-KW"/>
</dbReference>
<dbReference type="PANTHER" id="PTHR30294">
    <property type="entry name" value="MEMBRANE COMPONENT OF ABC TRANSPORTER YHHJ-RELATED"/>
    <property type="match status" value="1"/>
</dbReference>
<dbReference type="GO" id="GO:0005886">
    <property type="term" value="C:plasma membrane"/>
    <property type="evidence" value="ECO:0007669"/>
    <property type="project" value="UniProtKB-SubCell"/>
</dbReference>
<dbReference type="PROSITE" id="PS51012">
    <property type="entry name" value="ABC_TM2"/>
    <property type="match status" value="1"/>
</dbReference>
<feature type="transmembrane region" description="Helical" evidence="8">
    <location>
        <begin position="266"/>
        <end position="287"/>
    </location>
</feature>
<dbReference type="PANTHER" id="PTHR30294:SF45">
    <property type="entry name" value="LINEARMYCIN RESISTANCE PERMEASE PROTEIN LNRN"/>
    <property type="match status" value="1"/>
</dbReference>
<keyword evidence="6 8" id="KW-1133">Transmembrane helix</keyword>
<feature type="transmembrane region" description="Helical" evidence="8">
    <location>
        <begin position="354"/>
        <end position="374"/>
    </location>
</feature>
<feature type="domain" description="ABC transmembrane type-2" evidence="9">
    <location>
        <begin position="152"/>
        <end position="379"/>
    </location>
</feature>
<evidence type="ECO:0000256" key="1">
    <source>
        <dbReference type="ARBA" id="ARBA00004651"/>
    </source>
</evidence>
<dbReference type="InterPro" id="IPR051449">
    <property type="entry name" value="ABC-2_transporter_component"/>
</dbReference>
<name>A0A073JUZ5_9BACI</name>
<evidence type="ECO:0000313" key="11">
    <source>
        <dbReference type="Proteomes" id="UP000027822"/>
    </source>
</evidence>
<comment type="caution">
    <text evidence="10">The sequence shown here is derived from an EMBL/GenBank/DDBJ whole genome shotgun (WGS) entry which is preliminary data.</text>
</comment>
<keyword evidence="10" id="KW-0067">ATP-binding</keyword>
<keyword evidence="10" id="KW-0547">Nucleotide-binding</keyword>
<evidence type="ECO:0000259" key="9">
    <source>
        <dbReference type="PROSITE" id="PS51012"/>
    </source>
</evidence>
<feature type="transmembrane region" description="Helical" evidence="8">
    <location>
        <begin position="21"/>
        <end position="41"/>
    </location>
</feature>
<evidence type="ECO:0000256" key="6">
    <source>
        <dbReference type="ARBA" id="ARBA00022989"/>
    </source>
</evidence>
<evidence type="ECO:0000256" key="3">
    <source>
        <dbReference type="ARBA" id="ARBA00022448"/>
    </source>
</evidence>
<keyword evidence="7 8" id="KW-0472">Membrane</keyword>
<feature type="transmembrane region" description="Helical" evidence="8">
    <location>
        <begin position="191"/>
        <end position="211"/>
    </location>
</feature>
<reference evidence="10 11" key="1">
    <citation type="submission" date="2014-06" db="EMBL/GenBank/DDBJ databases">
        <title>Draft genome sequence of Bacillus manliponensis JCM 15802 (MCCC 1A00708).</title>
        <authorList>
            <person name="Lai Q."/>
            <person name="Liu Y."/>
            <person name="Shao Z."/>
        </authorList>
    </citation>
    <scope>NUCLEOTIDE SEQUENCE [LARGE SCALE GENOMIC DNA]</scope>
    <source>
        <strain evidence="10 11">JCM 15802</strain>
    </source>
</reference>
<protein>
    <submittedName>
        <fullName evidence="10">ABC transporter ATP-binding protein</fullName>
    </submittedName>
</protein>
<proteinExistence type="inferred from homology"/>
<sequence length="379" mass="42401">MRTIWALCVLELKQMFTKPRSYFVMLGMPLLFTLIFGGLLGEESKVSITITDRDQTTLSKSYYEELEKSDLFHVEKATYVEGKKKIEDKKAVGIIVIPKGFQQYMLEGNPKSVVFQASNEFTGGSSIEQVLESSMKQIEIAAKGSQMGSVEVGADWETIYKNIHKQNEPVVITKDTVIKNEQSMSNISGRAVGFSILFVMIVMLTATGAILKAKQIGVWKRLLTTPATRMQILGGYVLSFFLIGWIQFGLLMVLTNMLFHVEWGNIFGVLILVSMLLLAVIGLALWIGSIVKTAEQQSAFGTIVIISTCMISGLYWPIEIEPEWMQQLANFVPQTWAMRGFTELMVRGGGLVDIAGYIGVLFLFAIIFFSLGLWKIRHD</sequence>
<feature type="transmembrane region" description="Helical" evidence="8">
    <location>
        <begin position="299"/>
        <end position="318"/>
    </location>
</feature>
<comment type="similarity">
    <text evidence="2">Belongs to the ABC-2 integral membrane protein family.</text>
</comment>
<dbReference type="Gene3D" id="3.40.1710.10">
    <property type="entry name" value="abc type-2 transporter like domain"/>
    <property type="match status" value="1"/>
</dbReference>
<dbReference type="RefSeq" id="WP_034641963.1">
    <property type="nucleotide sequence ID" value="NZ_CBCSJC010000018.1"/>
</dbReference>
<keyword evidence="5 8" id="KW-0812">Transmembrane</keyword>
<dbReference type="eggNOG" id="COG0842">
    <property type="taxonomic scope" value="Bacteria"/>
</dbReference>
<dbReference type="Pfam" id="PF12698">
    <property type="entry name" value="ABC2_membrane_3"/>
    <property type="match status" value="1"/>
</dbReference>